<keyword evidence="2" id="KW-1185">Reference proteome</keyword>
<proteinExistence type="predicted"/>
<protein>
    <recommendedName>
        <fullName evidence="3">Regulatory protein</fullName>
    </recommendedName>
</protein>
<reference evidence="1 2" key="1">
    <citation type="submission" date="2019-03" db="EMBL/GenBank/DDBJ databases">
        <title>Genomic Encyclopedia of Type Strains, Phase IV (KMG-IV): sequencing the most valuable type-strain genomes for metagenomic binning, comparative biology and taxonomic classification.</title>
        <authorList>
            <person name="Goeker M."/>
        </authorList>
    </citation>
    <scope>NUCLEOTIDE SEQUENCE [LARGE SCALE GENOMIC DNA]</scope>
    <source>
        <strain evidence="1 2">DSM 45775</strain>
    </source>
</reference>
<evidence type="ECO:0000313" key="1">
    <source>
        <dbReference type="EMBL" id="TDQ58331.1"/>
    </source>
</evidence>
<evidence type="ECO:0000313" key="2">
    <source>
        <dbReference type="Proteomes" id="UP000295705"/>
    </source>
</evidence>
<evidence type="ECO:0008006" key="3">
    <source>
        <dbReference type="Google" id="ProtNLM"/>
    </source>
</evidence>
<dbReference type="Proteomes" id="UP000295705">
    <property type="component" value="Unassembled WGS sequence"/>
</dbReference>
<name>A0A4R6VCQ7_9PSEU</name>
<gene>
    <name evidence="1" type="ORF">EV188_10470</name>
</gene>
<accession>A0A4R6VCQ7</accession>
<dbReference type="AlphaFoldDB" id="A0A4R6VCQ7"/>
<dbReference type="InterPro" id="IPR043740">
    <property type="entry name" value="DUF5685"/>
</dbReference>
<dbReference type="EMBL" id="SNYO01000004">
    <property type="protein sequence ID" value="TDQ58331.1"/>
    <property type="molecule type" value="Genomic_DNA"/>
</dbReference>
<sequence>MITTFLPVLGIVRPCRHHLSPALHRRWMAHLCGTCLTLRDGHGQLARTATNVDALLVSVLTAAQSPAGDDAADRRAGPCPARGMRTATVVSGEGAQLAAHAALLLAAGHLTDHVDDGQGVLRHRPAAALTRRVAERWSTRARATAPRGFDPSALLAVPARQHAVEHAAGAVTLSDATAPTADAVSAAFAHTAVLAGRPGNAAPLATAGAAFGRLAHLLDALDDLDDDRRAGRWNPVDATGAGVAATRDLARRQVEILGASLAVVELPSEHALDARLAHRLLVHETERAVDRTCVRLEQPSTDQPPHPGDGGPTRDPRGFFAGCAAAAGLCCTGQLCCTDPIVGPWSGQPRPNPCASCCDCTSCGCDCCDACSGDGCCCDGCCCGD</sequence>
<organism evidence="1 2">
    <name type="scientific">Actinomycetospora succinea</name>
    <dbReference type="NCBI Taxonomy" id="663603"/>
    <lineage>
        <taxon>Bacteria</taxon>
        <taxon>Bacillati</taxon>
        <taxon>Actinomycetota</taxon>
        <taxon>Actinomycetes</taxon>
        <taxon>Pseudonocardiales</taxon>
        <taxon>Pseudonocardiaceae</taxon>
        <taxon>Actinomycetospora</taxon>
    </lineage>
</organism>
<comment type="caution">
    <text evidence="1">The sequence shown here is derived from an EMBL/GenBank/DDBJ whole genome shotgun (WGS) entry which is preliminary data.</text>
</comment>
<dbReference type="Pfam" id="PF18937">
    <property type="entry name" value="DUF5685"/>
    <property type="match status" value="1"/>
</dbReference>
<dbReference type="RefSeq" id="WP_243741732.1">
    <property type="nucleotide sequence ID" value="NZ_BAABHR010000006.1"/>
</dbReference>